<gene>
    <name evidence="2" type="ORF">NP165_15915</name>
</gene>
<evidence type="ECO:0000313" key="3">
    <source>
        <dbReference type="Proteomes" id="UP001058602"/>
    </source>
</evidence>
<sequence length="321" mass="35918">MLSGVGRTYALILSFILSFLLFVPSVSAAQPVKASSRENTLIIGVISHNPRKAFKRTQPFADYLAANLQQHKITSARVVVAKSIPQMKHWLNNGQVDLVSDTVFAASELTRDSGVHILARRWKSGVSEYSSVFFTKKNNQINSFDDLVGKTIVFEDRGSTSAFLIPVSILIEQGYKLYELTSPREQPPEGAIGYFFSDEFSKSGGESNMMSWVHRNIVASAAFSDSDWNKEIPEQIKNQLQIIYTSPPIPRSLMLARPDMPEKLQDDITQLLLTAHENEQGKHALTTYRKTKKFDAISSDVLASIEWAGQRKALIDAYMAR</sequence>
<dbReference type="SUPFAM" id="SSF53850">
    <property type="entry name" value="Periplasmic binding protein-like II"/>
    <property type="match status" value="1"/>
</dbReference>
<evidence type="ECO:0000256" key="1">
    <source>
        <dbReference type="SAM" id="SignalP"/>
    </source>
</evidence>
<reference evidence="2" key="1">
    <citation type="submission" date="2022-07" db="EMBL/GenBank/DDBJ databases">
        <title>Complete genome of Vibrio japonicus strain JCM 31412T and phylogenomic assessment of the Nereis clade of the genus Vibrio.</title>
        <authorList>
            <person name="Shlafstein M.D."/>
            <person name="Emsley S.A."/>
            <person name="Ushijima B."/>
            <person name="Videau P."/>
            <person name="Saw J.H."/>
        </authorList>
    </citation>
    <scope>NUCLEOTIDE SEQUENCE</scope>
    <source>
        <strain evidence="2">JCM 31412</strain>
    </source>
</reference>
<dbReference type="PANTHER" id="PTHR35841">
    <property type="entry name" value="PHOSPHONATES-BINDING PERIPLASMIC PROTEIN"/>
    <property type="match status" value="1"/>
</dbReference>
<keyword evidence="3" id="KW-1185">Reference proteome</keyword>
<accession>A0ABY5LQP0</accession>
<dbReference type="EMBL" id="CP102097">
    <property type="protein sequence ID" value="UUM33034.1"/>
    <property type="molecule type" value="Genomic_DNA"/>
</dbReference>
<name>A0ABY5LQP0_9VIBR</name>
<organism evidence="2 3">
    <name type="scientific">Vibrio japonicus</name>
    <dbReference type="NCBI Taxonomy" id="1824638"/>
    <lineage>
        <taxon>Bacteria</taxon>
        <taxon>Pseudomonadati</taxon>
        <taxon>Pseudomonadota</taxon>
        <taxon>Gammaproteobacteria</taxon>
        <taxon>Vibrionales</taxon>
        <taxon>Vibrionaceae</taxon>
        <taxon>Vibrio</taxon>
    </lineage>
</organism>
<dbReference type="Proteomes" id="UP001058602">
    <property type="component" value="Chromosome 2"/>
</dbReference>
<keyword evidence="1" id="KW-0732">Signal</keyword>
<feature type="chain" id="PRO_5045622093" evidence="1">
    <location>
        <begin position="29"/>
        <end position="321"/>
    </location>
</feature>
<protein>
    <submittedName>
        <fullName evidence="2">Phosphate/phosphite/phosphonate ABC transporter substrate-binding protein</fullName>
    </submittedName>
</protein>
<dbReference type="RefSeq" id="WP_257086733.1">
    <property type="nucleotide sequence ID" value="NZ_CP102097.1"/>
</dbReference>
<evidence type="ECO:0000313" key="2">
    <source>
        <dbReference type="EMBL" id="UUM33034.1"/>
    </source>
</evidence>
<proteinExistence type="predicted"/>
<feature type="signal peptide" evidence="1">
    <location>
        <begin position="1"/>
        <end position="28"/>
    </location>
</feature>
<dbReference type="PANTHER" id="PTHR35841:SF1">
    <property type="entry name" value="PHOSPHONATES-BINDING PERIPLASMIC PROTEIN"/>
    <property type="match status" value="1"/>
</dbReference>
<dbReference type="Gene3D" id="3.40.190.10">
    <property type="entry name" value="Periplasmic binding protein-like II"/>
    <property type="match status" value="2"/>
</dbReference>
<dbReference type="Pfam" id="PF12974">
    <property type="entry name" value="Phosphonate-bd"/>
    <property type="match status" value="1"/>
</dbReference>